<keyword evidence="3" id="KW-0812">Transmembrane</keyword>
<reference evidence="10" key="1">
    <citation type="submission" date="2020-05" db="EMBL/GenBank/DDBJ databases">
        <authorList>
            <person name="Chiriac C."/>
            <person name="Salcher M."/>
            <person name="Ghai R."/>
            <person name="Kavagutti S V."/>
        </authorList>
    </citation>
    <scope>NUCLEOTIDE SEQUENCE</scope>
</reference>
<keyword evidence="5" id="KW-1133">Transmembrane helix</keyword>
<feature type="domain" description="CBS" evidence="8">
    <location>
        <begin position="221"/>
        <end position="281"/>
    </location>
</feature>
<gene>
    <name evidence="10" type="ORF">UFOPK3564_03483</name>
</gene>
<evidence type="ECO:0000256" key="6">
    <source>
        <dbReference type="ARBA" id="ARBA00023122"/>
    </source>
</evidence>
<dbReference type="InterPro" id="IPR005170">
    <property type="entry name" value="Transptr-assoc_dom"/>
</dbReference>
<dbReference type="CDD" id="cd04590">
    <property type="entry name" value="CBS_pair_CorC_HlyC_assoc"/>
    <property type="match status" value="1"/>
</dbReference>
<dbReference type="GO" id="GO:0050660">
    <property type="term" value="F:flavin adenine dinucleotide binding"/>
    <property type="evidence" value="ECO:0007669"/>
    <property type="project" value="InterPro"/>
</dbReference>
<evidence type="ECO:0000256" key="4">
    <source>
        <dbReference type="ARBA" id="ARBA00022737"/>
    </source>
</evidence>
<dbReference type="Pfam" id="PF01595">
    <property type="entry name" value="CNNM"/>
    <property type="match status" value="1"/>
</dbReference>
<evidence type="ECO:0000259" key="9">
    <source>
        <dbReference type="PROSITE" id="PS51846"/>
    </source>
</evidence>
<dbReference type="InterPro" id="IPR002550">
    <property type="entry name" value="CNNM"/>
</dbReference>
<dbReference type="Gene3D" id="3.10.580.10">
    <property type="entry name" value="CBS-domain"/>
    <property type="match status" value="1"/>
</dbReference>
<dbReference type="AlphaFoldDB" id="A0A6J7K744"/>
<dbReference type="PANTHER" id="PTHR43099:SF6">
    <property type="entry name" value="UPF0053 PROTEIN RV1842C"/>
    <property type="match status" value="1"/>
</dbReference>
<dbReference type="InterPro" id="IPR000644">
    <property type="entry name" value="CBS_dom"/>
</dbReference>
<proteinExistence type="predicted"/>
<comment type="subcellular location">
    <subcellularLocation>
        <location evidence="1">Cell membrane</location>
        <topology evidence="1">Multi-pass membrane protein</topology>
    </subcellularLocation>
</comment>
<evidence type="ECO:0000313" key="10">
    <source>
        <dbReference type="EMBL" id="CAB4951031.1"/>
    </source>
</evidence>
<dbReference type="SMART" id="SM00116">
    <property type="entry name" value="CBS"/>
    <property type="match status" value="2"/>
</dbReference>
<dbReference type="PANTHER" id="PTHR43099">
    <property type="entry name" value="UPF0053 PROTEIN YRKA"/>
    <property type="match status" value="1"/>
</dbReference>
<accession>A0A6J7K744</accession>
<dbReference type="InterPro" id="IPR051676">
    <property type="entry name" value="UPF0053_domain"/>
</dbReference>
<dbReference type="Gene3D" id="3.30.465.10">
    <property type="match status" value="1"/>
</dbReference>
<dbReference type="InterPro" id="IPR044751">
    <property type="entry name" value="Ion_transp-like_CBS"/>
</dbReference>
<evidence type="ECO:0000256" key="7">
    <source>
        <dbReference type="ARBA" id="ARBA00023136"/>
    </source>
</evidence>
<dbReference type="GO" id="GO:0005886">
    <property type="term" value="C:plasma membrane"/>
    <property type="evidence" value="ECO:0007669"/>
    <property type="project" value="UniProtKB-SubCell"/>
</dbReference>
<name>A0A6J7K744_9ZZZZ</name>
<feature type="domain" description="CNNM transmembrane" evidence="9">
    <location>
        <begin position="1"/>
        <end position="202"/>
    </location>
</feature>
<dbReference type="EMBL" id="CAFBMK010000342">
    <property type="protein sequence ID" value="CAB4951031.1"/>
    <property type="molecule type" value="Genomic_DNA"/>
</dbReference>
<dbReference type="Pfam" id="PF03471">
    <property type="entry name" value="CorC_HlyC"/>
    <property type="match status" value="1"/>
</dbReference>
<sequence>MTEILLILVALALVAACGAFVAAEFSLITVDRNAVDKLAADGDRRAKSVSNALRTLSSQLSGAQLGITVTNLAIGFLAEPAIARLVDGPLESLGLSDTASKGVAVTIALVLATSITMVFGELVPKNLAISSPIATARAVAGFQRGFTHGMAWPLRVLNGSANWILRRMGIEPQEELASARSAQELSSLVQRSAEQGTLETNTATLLQRSLAFGERRADDVMTPRTRMKAIDADESVAAVLELARETGHSRFPVEVEDSEEIAGIVHIRHAVAVDFARRGEVLVGDVMVPPVVVPSTLELDPLMTVLRQGGLQMAVVVDEFGGVDGIVTLEDLIEEIVGEVLDEHDDRSSVARRQADGSWLLPALLRPDEAEEIIGVPVPEDEDYETLGGLVALHLERIPDVGDVVDLGVPDEDDPHHRVRFTVNTMDGLRVDELRVVVEHVERPDDDEEDER</sequence>
<evidence type="ECO:0000256" key="3">
    <source>
        <dbReference type="ARBA" id="ARBA00022692"/>
    </source>
</evidence>
<keyword evidence="7" id="KW-0472">Membrane</keyword>
<dbReference type="InterPro" id="IPR046342">
    <property type="entry name" value="CBS_dom_sf"/>
</dbReference>
<dbReference type="SUPFAM" id="SSF56176">
    <property type="entry name" value="FAD-binding/transporter-associated domain-like"/>
    <property type="match status" value="1"/>
</dbReference>
<evidence type="ECO:0000256" key="5">
    <source>
        <dbReference type="ARBA" id="ARBA00022989"/>
    </source>
</evidence>
<keyword evidence="6" id="KW-0129">CBS domain</keyword>
<dbReference type="InterPro" id="IPR016169">
    <property type="entry name" value="FAD-bd_PCMH_sub2"/>
</dbReference>
<dbReference type="SUPFAM" id="SSF54631">
    <property type="entry name" value="CBS-domain pair"/>
    <property type="match status" value="1"/>
</dbReference>
<keyword evidence="4" id="KW-0677">Repeat</keyword>
<dbReference type="PROSITE" id="PS51846">
    <property type="entry name" value="CNNM"/>
    <property type="match status" value="1"/>
</dbReference>
<feature type="domain" description="CBS" evidence="8">
    <location>
        <begin position="286"/>
        <end position="343"/>
    </location>
</feature>
<dbReference type="Pfam" id="PF00571">
    <property type="entry name" value="CBS"/>
    <property type="match status" value="2"/>
</dbReference>
<dbReference type="SMART" id="SM01091">
    <property type="entry name" value="CorC_HlyC"/>
    <property type="match status" value="1"/>
</dbReference>
<evidence type="ECO:0000259" key="8">
    <source>
        <dbReference type="PROSITE" id="PS51371"/>
    </source>
</evidence>
<dbReference type="PROSITE" id="PS51371">
    <property type="entry name" value="CBS"/>
    <property type="match status" value="2"/>
</dbReference>
<keyword evidence="2" id="KW-1003">Cell membrane</keyword>
<evidence type="ECO:0000256" key="2">
    <source>
        <dbReference type="ARBA" id="ARBA00022475"/>
    </source>
</evidence>
<protein>
    <submittedName>
        <fullName evidence="10">Unannotated protein</fullName>
    </submittedName>
</protein>
<dbReference type="InterPro" id="IPR036318">
    <property type="entry name" value="FAD-bd_PCMH-like_sf"/>
</dbReference>
<evidence type="ECO:0000256" key="1">
    <source>
        <dbReference type="ARBA" id="ARBA00004651"/>
    </source>
</evidence>
<organism evidence="10">
    <name type="scientific">freshwater metagenome</name>
    <dbReference type="NCBI Taxonomy" id="449393"/>
    <lineage>
        <taxon>unclassified sequences</taxon>
        <taxon>metagenomes</taxon>
        <taxon>ecological metagenomes</taxon>
    </lineage>
</organism>